<evidence type="ECO:0000313" key="2">
    <source>
        <dbReference type="EMBL" id="EPE05776.1"/>
    </source>
</evidence>
<evidence type="ECO:0000256" key="1">
    <source>
        <dbReference type="SAM" id="MobiDB-lite"/>
    </source>
</evidence>
<sequence length="257" mass="28986">MDTKQPYDIVLNDELQWSSVPKISADDDEIAAAETYARRFLDKWSEKGGVPPRGSYKAREEEEEDDDIGATFVTTDRQLANANRDIGRLVDNARIVVSKLPNPPDMVTGHKMVLLDRARRVALGEARPAPMSLTQGLDGGVNRTPFRHRRPRPEDYERDEERDKTALTKKGGRRADMLPRRRADTGTACAGVQPNRFTVDDRHRTTRPGLRVIKRRSDITGSVALQRNRTHHVQKVLAGYLLRQPAVAATRAAVRYL</sequence>
<proteinExistence type="predicted"/>
<feature type="region of interest" description="Disordered" evidence="1">
    <location>
        <begin position="130"/>
        <end position="174"/>
    </location>
</feature>
<accession>S3C235</accession>
<dbReference type="eggNOG" id="ENOG502TF8F">
    <property type="taxonomic scope" value="Eukaryota"/>
</dbReference>
<dbReference type="HOGENOM" id="CLU_1143164_0_0_1"/>
<dbReference type="AlphaFoldDB" id="S3C235"/>
<name>S3C235_OPHP1</name>
<feature type="compositionally biased region" description="Basic and acidic residues" evidence="1">
    <location>
        <begin position="152"/>
        <end position="166"/>
    </location>
</feature>
<evidence type="ECO:0000313" key="3">
    <source>
        <dbReference type="Proteomes" id="UP000016923"/>
    </source>
</evidence>
<dbReference type="Proteomes" id="UP000016923">
    <property type="component" value="Unassembled WGS sequence"/>
</dbReference>
<feature type="region of interest" description="Disordered" evidence="1">
    <location>
        <begin position="44"/>
        <end position="67"/>
    </location>
</feature>
<dbReference type="VEuPathDB" id="FungiDB:F503_08307"/>
<dbReference type="OrthoDB" id="5213759at2759"/>
<gene>
    <name evidence="2" type="ORF">F503_08307</name>
</gene>
<protein>
    <submittedName>
        <fullName evidence="2">Phosphoglycerate mutase family protein</fullName>
    </submittedName>
</protein>
<organism evidence="2 3">
    <name type="scientific">Ophiostoma piceae (strain UAMH 11346)</name>
    <name type="common">Sap stain fungus</name>
    <dbReference type="NCBI Taxonomy" id="1262450"/>
    <lineage>
        <taxon>Eukaryota</taxon>
        <taxon>Fungi</taxon>
        <taxon>Dikarya</taxon>
        <taxon>Ascomycota</taxon>
        <taxon>Pezizomycotina</taxon>
        <taxon>Sordariomycetes</taxon>
        <taxon>Sordariomycetidae</taxon>
        <taxon>Ophiostomatales</taxon>
        <taxon>Ophiostomataceae</taxon>
        <taxon>Ophiostoma</taxon>
    </lineage>
</organism>
<reference evidence="2 3" key="1">
    <citation type="journal article" date="2013" name="BMC Genomics">
        <title>The genome and transcriptome of the pine saprophyte Ophiostoma piceae, and a comparison with the bark beetle-associated pine pathogen Grosmannia clavigera.</title>
        <authorList>
            <person name="Haridas S."/>
            <person name="Wang Y."/>
            <person name="Lim L."/>
            <person name="Massoumi Alamouti S."/>
            <person name="Jackman S."/>
            <person name="Docking R."/>
            <person name="Robertson G."/>
            <person name="Birol I."/>
            <person name="Bohlmann J."/>
            <person name="Breuil C."/>
        </authorList>
    </citation>
    <scope>NUCLEOTIDE SEQUENCE [LARGE SCALE GENOMIC DNA]</scope>
    <source>
        <strain evidence="2 3">UAMH 11346</strain>
    </source>
</reference>
<dbReference type="EMBL" id="KE148155">
    <property type="protein sequence ID" value="EPE05776.1"/>
    <property type="molecule type" value="Genomic_DNA"/>
</dbReference>
<keyword evidence="3" id="KW-1185">Reference proteome</keyword>